<keyword evidence="10" id="KW-0256">Endoplasmic reticulum</keyword>
<evidence type="ECO:0000256" key="13">
    <source>
        <dbReference type="ARBA" id="ARBA00023034"/>
    </source>
</evidence>
<keyword evidence="6" id="KW-0328">Glycosyltransferase</keyword>
<name>A0AAD9P9H8_RIDPI</name>
<evidence type="ECO:0000256" key="18">
    <source>
        <dbReference type="ARBA" id="ARBA00050948"/>
    </source>
</evidence>
<keyword evidence="26" id="KW-1185">Reference proteome</keyword>
<dbReference type="Proteomes" id="UP001209878">
    <property type="component" value="Unassembled WGS sequence"/>
</dbReference>
<dbReference type="AlphaFoldDB" id="A0AAD9P9H8"/>
<evidence type="ECO:0000256" key="17">
    <source>
        <dbReference type="ARBA" id="ARBA00023211"/>
    </source>
</evidence>
<proteinExistence type="inferred from homology"/>
<dbReference type="GO" id="GO:0005794">
    <property type="term" value="C:Golgi apparatus"/>
    <property type="evidence" value="ECO:0007669"/>
    <property type="project" value="UniProtKB-SubCell"/>
</dbReference>
<dbReference type="InterPro" id="IPR015338">
    <property type="entry name" value="GT64_dom"/>
</dbReference>
<evidence type="ECO:0000256" key="12">
    <source>
        <dbReference type="ARBA" id="ARBA00022989"/>
    </source>
</evidence>
<dbReference type="Pfam" id="PF03016">
    <property type="entry name" value="Exostosin_GT47"/>
    <property type="match status" value="2"/>
</dbReference>
<evidence type="ECO:0000256" key="6">
    <source>
        <dbReference type="ARBA" id="ARBA00022676"/>
    </source>
</evidence>
<feature type="domain" description="Exostosin GT47" evidence="23">
    <location>
        <begin position="209"/>
        <end position="373"/>
    </location>
</feature>
<evidence type="ECO:0000256" key="4">
    <source>
        <dbReference type="ARBA" id="ARBA00005093"/>
    </source>
</evidence>
<evidence type="ECO:0000256" key="9">
    <source>
        <dbReference type="ARBA" id="ARBA00022723"/>
    </source>
</evidence>
<keyword evidence="7" id="KW-0808">Transferase</keyword>
<dbReference type="GO" id="GO:0005789">
    <property type="term" value="C:endoplasmic reticulum membrane"/>
    <property type="evidence" value="ECO:0007669"/>
    <property type="project" value="UniProtKB-SubCell"/>
</dbReference>
<evidence type="ECO:0000256" key="19">
    <source>
        <dbReference type="ARBA" id="ARBA00066812"/>
    </source>
</evidence>
<keyword evidence="17" id="KW-0464">Manganese</keyword>
<dbReference type="GO" id="GO:0001888">
    <property type="term" value="F:glucuronyl-galactosyl-proteoglycan 4-alpha-N-acetylglucosaminyltransferase activity"/>
    <property type="evidence" value="ECO:0007669"/>
    <property type="project" value="UniProtKB-EC"/>
</dbReference>
<evidence type="ECO:0000256" key="2">
    <source>
        <dbReference type="ARBA" id="ARBA00004555"/>
    </source>
</evidence>
<dbReference type="EMBL" id="JAODUO010000074">
    <property type="protein sequence ID" value="KAK2190603.1"/>
    <property type="molecule type" value="Genomic_DNA"/>
</dbReference>
<dbReference type="InterPro" id="IPR029044">
    <property type="entry name" value="Nucleotide-diphossugar_trans"/>
</dbReference>
<comment type="similarity">
    <text evidence="5">Belongs to the glycosyltransferase 47 family.</text>
</comment>
<evidence type="ECO:0000256" key="7">
    <source>
        <dbReference type="ARBA" id="ARBA00022679"/>
    </source>
</evidence>
<evidence type="ECO:0000256" key="14">
    <source>
        <dbReference type="ARBA" id="ARBA00023136"/>
    </source>
</evidence>
<feature type="region of interest" description="Disordered" evidence="21">
    <location>
        <begin position="416"/>
        <end position="435"/>
    </location>
</feature>
<evidence type="ECO:0000256" key="21">
    <source>
        <dbReference type="SAM" id="MobiDB-lite"/>
    </source>
</evidence>
<organism evidence="25 26">
    <name type="scientific">Ridgeia piscesae</name>
    <name type="common">Tubeworm</name>
    <dbReference type="NCBI Taxonomy" id="27915"/>
    <lineage>
        <taxon>Eukaryota</taxon>
        <taxon>Metazoa</taxon>
        <taxon>Spiralia</taxon>
        <taxon>Lophotrochozoa</taxon>
        <taxon>Annelida</taxon>
        <taxon>Polychaeta</taxon>
        <taxon>Sedentaria</taxon>
        <taxon>Canalipalpata</taxon>
        <taxon>Sabellida</taxon>
        <taxon>Siboglinidae</taxon>
        <taxon>Ridgeia</taxon>
    </lineage>
</organism>
<accession>A0AAD9P9H8</accession>
<evidence type="ECO:0000256" key="10">
    <source>
        <dbReference type="ARBA" id="ARBA00022824"/>
    </source>
</evidence>
<feature type="domain" description="Exostosin GT47" evidence="23">
    <location>
        <begin position="489"/>
        <end position="570"/>
    </location>
</feature>
<dbReference type="SUPFAM" id="SSF53448">
    <property type="entry name" value="Nucleotide-diphospho-sugar transferases"/>
    <property type="match status" value="1"/>
</dbReference>
<feature type="coiled-coil region" evidence="20">
    <location>
        <begin position="95"/>
        <end position="164"/>
    </location>
</feature>
<keyword evidence="11" id="KW-0735">Signal-anchor</keyword>
<dbReference type="FunFam" id="3.90.550.10:FF:000033">
    <property type="entry name" value="Exostosin-like glycosyltransferase 3"/>
    <property type="match status" value="1"/>
</dbReference>
<evidence type="ECO:0000256" key="5">
    <source>
        <dbReference type="ARBA" id="ARBA00010271"/>
    </source>
</evidence>
<evidence type="ECO:0000256" key="15">
    <source>
        <dbReference type="ARBA" id="ARBA00023157"/>
    </source>
</evidence>
<evidence type="ECO:0000259" key="23">
    <source>
        <dbReference type="Pfam" id="PF03016"/>
    </source>
</evidence>
<feature type="domain" description="Glycosyl transferase 64" evidence="24">
    <location>
        <begin position="728"/>
        <end position="969"/>
    </location>
</feature>
<feature type="transmembrane region" description="Helical" evidence="22">
    <location>
        <begin position="34"/>
        <end position="53"/>
    </location>
</feature>
<gene>
    <name evidence="25" type="ORF">NP493_74g01007</name>
</gene>
<evidence type="ECO:0000256" key="22">
    <source>
        <dbReference type="SAM" id="Phobius"/>
    </source>
</evidence>
<keyword evidence="12 22" id="KW-1133">Transmembrane helix</keyword>
<evidence type="ECO:0000256" key="16">
    <source>
        <dbReference type="ARBA" id="ARBA00023180"/>
    </source>
</evidence>
<keyword evidence="15" id="KW-1015">Disulfide bond</keyword>
<dbReference type="InterPro" id="IPR040911">
    <property type="entry name" value="Exostosin_GT47"/>
</dbReference>
<evidence type="ECO:0000256" key="20">
    <source>
        <dbReference type="SAM" id="Coils"/>
    </source>
</evidence>
<sequence>MAAYDHGPAAARNSFFHWLIHVLSTTRVSRLSRIVILLFSLVIFLLFVAHHYLSSSGSISANGNGPGGAGGPLDRFVGGEHGSDAKISSDLRFQIDELNRIKISVSNELRDLEKRRQKLHAEVSGYNSRIEQHKGEYEASVLELNQLRISIKNTKLEREETAKARMPDLQAPKRVLPSLKDSVNIPAPGSSLYCRMHNCFDYSRCSLTSKFPVYFYSPEDYSFTDARLEPFVKLSVVHALNASPHVTFDPHMACLYIVVVGDTVVALQNRTNLERQLRQLQYWHGDGRNHVLLNLARHHGNRDMFDGIDTGRAIIAQSAFTELSHRGGFNLIIPPSLGISHGSVWQQLPPLVPARRQHLLSFQGQFQYVQKLAALSPNHGMQYSQKPNINGGAAIKVNDDEDDDDTDDAAENAFDARHAKRSLKSAAPEGRTNHDDLIGLENTIVQTLKMMQAAFPPGRDGLDGFHFEFSCVKEQIVGVNADWTLCGPDAERHDMLKRSTFVLIIAPCNQSVISTVHMQVRLYEALKFGAIPVILGEHAQLPFSEVIDWRRVVILLPKPRITELHFFLQSYSDASILDMRRQGRLVWESYFGSTKSIVNMLLATLRTRLNIPAFPAKESLSTSVFNASFVPLVDKNVAQPESEDILGPLEEPFPSLRYQSNFTYKGGVFNEPGDPFTMYPFTPFEPVMPGGAKFIGSTIGFRPIGKGEGGSGKEFSEALGGNVPREQFTVVMLTYEREMVLLNALSRLKGLPHLHSVVVVWNNPRLPADELRWPDIGVKVHVIRTSKNSLNNRFLPYDVIETEAVLSIDDDAHLRHDEMLFGFRVWREARDQIVGFPGRFHAWDLKHDSWLYNSNYSCELSMVLTGAAFFHKYYMYLYSHVMPPEIREKVDEYLNCEDLAMNFLVAHITRKPPIKVTSRWTFRCPGCPQALSVEEEHFHERHKCINFFVRVYGYMPLINTQFRADSVLFKTRIPHDKQKCFKFI</sequence>
<keyword evidence="8 22" id="KW-0812">Transmembrane</keyword>
<dbReference type="Gene3D" id="3.90.550.10">
    <property type="entry name" value="Spore Coat Polysaccharide Biosynthesis Protein SpsA, Chain A"/>
    <property type="match status" value="1"/>
</dbReference>
<comment type="pathway">
    <text evidence="4">Glycan metabolism; heparan sulfate biosynthesis.</text>
</comment>
<evidence type="ECO:0000259" key="24">
    <source>
        <dbReference type="Pfam" id="PF09258"/>
    </source>
</evidence>
<comment type="cofactor">
    <cofactor evidence="1">
        <name>Mn(2+)</name>
        <dbReference type="ChEBI" id="CHEBI:29035"/>
    </cofactor>
</comment>
<protein>
    <recommendedName>
        <fullName evidence="19">glucuronosyl-galactosyl-proteoglycan 4-alpha-N-acetylglucosaminyltransferase</fullName>
        <ecNumber evidence="19">2.4.1.223</ecNumber>
    </recommendedName>
</protein>
<evidence type="ECO:0000256" key="1">
    <source>
        <dbReference type="ARBA" id="ARBA00001936"/>
    </source>
</evidence>
<reference evidence="25" key="1">
    <citation type="journal article" date="2023" name="Mol. Biol. Evol.">
        <title>Third-Generation Sequencing Reveals the Adaptive Role of the Epigenome in Three Deep-Sea Polychaetes.</title>
        <authorList>
            <person name="Perez M."/>
            <person name="Aroh O."/>
            <person name="Sun Y."/>
            <person name="Lan Y."/>
            <person name="Juniper S.K."/>
            <person name="Young C.R."/>
            <person name="Angers B."/>
            <person name="Qian P.Y."/>
        </authorList>
    </citation>
    <scope>NUCLEOTIDE SEQUENCE</scope>
    <source>
        <strain evidence="25">R07B-5</strain>
    </source>
</reference>
<keyword evidence="20" id="KW-0175">Coiled coil</keyword>
<dbReference type="Pfam" id="PF09258">
    <property type="entry name" value="Glyco_transf_64"/>
    <property type="match status" value="1"/>
</dbReference>
<comment type="caution">
    <text evidence="25">The sequence shown here is derived from an EMBL/GenBank/DDBJ whole genome shotgun (WGS) entry which is preliminary data.</text>
</comment>
<evidence type="ECO:0000256" key="11">
    <source>
        <dbReference type="ARBA" id="ARBA00022968"/>
    </source>
</evidence>
<evidence type="ECO:0000313" key="26">
    <source>
        <dbReference type="Proteomes" id="UP001209878"/>
    </source>
</evidence>
<evidence type="ECO:0000313" key="25">
    <source>
        <dbReference type="EMBL" id="KAK2190603.1"/>
    </source>
</evidence>
<dbReference type="EC" id="2.4.1.223" evidence="19"/>
<dbReference type="PANTHER" id="PTHR48261">
    <property type="entry name" value="ACETYLGLUCOSAMINYLTRANSFERASE"/>
    <property type="match status" value="1"/>
</dbReference>
<keyword evidence="14 22" id="KW-0472">Membrane</keyword>
<dbReference type="GO" id="GO:0015012">
    <property type="term" value="P:heparan sulfate proteoglycan biosynthetic process"/>
    <property type="evidence" value="ECO:0007669"/>
    <property type="project" value="UniProtKB-ARBA"/>
</dbReference>
<dbReference type="GO" id="GO:0046872">
    <property type="term" value="F:metal ion binding"/>
    <property type="evidence" value="ECO:0007669"/>
    <property type="project" value="UniProtKB-KW"/>
</dbReference>
<evidence type="ECO:0000256" key="8">
    <source>
        <dbReference type="ARBA" id="ARBA00022692"/>
    </source>
</evidence>
<keyword evidence="13" id="KW-0333">Golgi apparatus</keyword>
<comment type="catalytic activity">
    <reaction evidence="18">
        <text>3-O-(beta-D-GlcA-(1-&gt;3)-beta-D-Gal-(1-&gt;3)-beta-D-Gal-(1-&gt;4)-beta-D-Xyl)-L-seryl-[protein] + UDP-N-acetyl-alpha-D-glucosamine = 3-O-(alpha-D-GlcNAc-(1-&gt;4)-beta-D-GlcA-(1-&gt;3)-beta-D-Gal-(1-&gt;3)-beta-D-Gal-(1-&gt;4)-beta-D-Xyl)-L-seryl-[protein] + UDP + H(+)</text>
        <dbReference type="Rhea" id="RHEA:16221"/>
        <dbReference type="Rhea" id="RHEA-COMP:12573"/>
        <dbReference type="Rhea" id="RHEA-COMP:12574"/>
        <dbReference type="ChEBI" id="CHEBI:15378"/>
        <dbReference type="ChEBI" id="CHEBI:57705"/>
        <dbReference type="ChEBI" id="CHEBI:58223"/>
        <dbReference type="ChEBI" id="CHEBI:132093"/>
        <dbReference type="ChEBI" id="CHEBI:132104"/>
        <dbReference type="EC" id="2.4.1.223"/>
    </reaction>
</comment>
<dbReference type="InterPro" id="IPR004263">
    <property type="entry name" value="Exostosin"/>
</dbReference>
<keyword evidence="9" id="KW-0479">Metal-binding</keyword>
<evidence type="ECO:0000256" key="3">
    <source>
        <dbReference type="ARBA" id="ARBA00004648"/>
    </source>
</evidence>
<keyword evidence="16" id="KW-0325">Glycoprotein</keyword>
<comment type="subcellular location">
    <subcellularLocation>
        <location evidence="3">Endoplasmic reticulum membrane</location>
        <topology evidence="3">Single-pass type II membrane protein</topology>
    </subcellularLocation>
    <subcellularLocation>
        <location evidence="2">Golgi apparatus</location>
    </subcellularLocation>
</comment>
<dbReference type="PANTHER" id="PTHR48261:SF4">
    <property type="entry name" value="EXOSTOSIN LIKE GLYCOSYLTRANSFERASE 3"/>
    <property type="match status" value="1"/>
</dbReference>